<organism evidence="5 6">
    <name type="scientific">Coleophoma crateriformis</name>
    <dbReference type="NCBI Taxonomy" id="565419"/>
    <lineage>
        <taxon>Eukaryota</taxon>
        <taxon>Fungi</taxon>
        <taxon>Dikarya</taxon>
        <taxon>Ascomycota</taxon>
        <taxon>Pezizomycotina</taxon>
        <taxon>Leotiomycetes</taxon>
        <taxon>Helotiales</taxon>
        <taxon>Dermateaceae</taxon>
        <taxon>Coleophoma</taxon>
    </lineage>
</organism>
<gene>
    <name evidence="5" type="ORF">BP5796_07096</name>
</gene>
<proteinExistence type="predicted"/>
<comment type="subcellular location">
    <subcellularLocation>
        <location evidence="1">Nucleus</location>
    </subcellularLocation>
</comment>
<name>A0A3D8RID5_9HELO</name>
<feature type="region of interest" description="Disordered" evidence="3">
    <location>
        <begin position="1"/>
        <end position="41"/>
    </location>
</feature>
<dbReference type="CDD" id="cd12148">
    <property type="entry name" value="fungal_TF_MHR"/>
    <property type="match status" value="1"/>
</dbReference>
<dbReference type="EMBL" id="PDLN01000010">
    <property type="protein sequence ID" value="RDW73654.1"/>
    <property type="molecule type" value="Genomic_DNA"/>
</dbReference>
<dbReference type="GO" id="GO:0003677">
    <property type="term" value="F:DNA binding"/>
    <property type="evidence" value="ECO:0007669"/>
    <property type="project" value="InterPro"/>
</dbReference>
<reference evidence="5 6" key="1">
    <citation type="journal article" date="2018" name="IMA Fungus">
        <title>IMA Genome-F 9: Draft genome sequence of Annulohypoxylon stygium, Aspergillus mulundensis, Berkeleyomyces basicola (syn. Thielaviopsis basicola), Ceratocystis smalleyi, two Cercospora beticola strains, Coleophoma cylindrospora, Fusarium fracticaudum, Phialophora cf. hyalina, and Morchella septimelata.</title>
        <authorList>
            <person name="Wingfield B.D."/>
            <person name="Bills G.F."/>
            <person name="Dong Y."/>
            <person name="Huang W."/>
            <person name="Nel W.J."/>
            <person name="Swalarsk-Parry B.S."/>
            <person name="Vaghefi N."/>
            <person name="Wilken P.M."/>
            <person name="An Z."/>
            <person name="de Beer Z.W."/>
            <person name="De Vos L."/>
            <person name="Chen L."/>
            <person name="Duong T.A."/>
            <person name="Gao Y."/>
            <person name="Hammerbacher A."/>
            <person name="Kikkert J.R."/>
            <person name="Li Y."/>
            <person name="Li H."/>
            <person name="Li K."/>
            <person name="Li Q."/>
            <person name="Liu X."/>
            <person name="Ma X."/>
            <person name="Naidoo K."/>
            <person name="Pethybridge S.J."/>
            <person name="Sun J."/>
            <person name="Steenkamp E.T."/>
            <person name="van der Nest M.A."/>
            <person name="van Wyk S."/>
            <person name="Wingfield M.J."/>
            <person name="Xiong C."/>
            <person name="Yue Q."/>
            <person name="Zhang X."/>
        </authorList>
    </citation>
    <scope>NUCLEOTIDE SEQUENCE [LARGE SCALE GENOMIC DNA]</scope>
    <source>
        <strain evidence="5 6">BP5796</strain>
    </source>
</reference>
<dbReference type="Proteomes" id="UP000256328">
    <property type="component" value="Unassembled WGS sequence"/>
</dbReference>
<dbReference type="Pfam" id="PF04082">
    <property type="entry name" value="Fungal_trans"/>
    <property type="match status" value="1"/>
</dbReference>
<keyword evidence="2" id="KW-0539">Nucleus</keyword>
<dbReference type="InterPro" id="IPR050613">
    <property type="entry name" value="Sec_Metabolite_Reg"/>
</dbReference>
<dbReference type="AlphaFoldDB" id="A0A3D8RID5"/>
<comment type="caution">
    <text evidence="5">The sequence shown here is derived from an EMBL/GenBank/DDBJ whole genome shotgun (WGS) entry which is preliminary data.</text>
</comment>
<dbReference type="GO" id="GO:0008270">
    <property type="term" value="F:zinc ion binding"/>
    <property type="evidence" value="ECO:0007669"/>
    <property type="project" value="InterPro"/>
</dbReference>
<evidence type="ECO:0000256" key="1">
    <source>
        <dbReference type="ARBA" id="ARBA00004123"/>
    </source>
</evidence>
<protein>
    <recommendedName>
        <fullName evidence="4">Xylanolytic transcriptional activator regulatory domain-containing protein</fullName>
    </recommendedName>
</protein>
<keyword evidence="6" id="KW-1185">Reference proteome</keyword>
<dbReference type="GO" id="GO:0006351">
    <property type="term" value="P:DNA-templated transcription"/>
    <property type="evidence" value="ECO:0007669"/>
    <property type="project" value="InterPro"/>
</dbReference>
<dbReference type="InterPro" id="IPR007219">
    <property type="entry name" value="XnlR_reg_dom"/>
</dbReference>
<evidence type="ECO:0000259" key="4">
    <source>
        <dbReference type="SMART" id="SM00906"/>
    </source>
</evidence>
<evidence type="ECO:0000313" key="6">
    <source>
        <dbReference type="Proteomes" id="UP000256328"/>
    </source>
</evidence>
<evidence type="ECO:0000313" key="5">
    <source>
        <dbReference type="EMBL" id="RDW73654.1"/>
    </source>
</evidence>
<feature type="domain" description="Xylanolytic transcriptional activator regulatory" evidence="4">
    <location>
        <begin position="245"/>
        <end position="335"/>
    </location>
</feature>
<feature type="compositionally biased region" description="Polar residues" evidence="3">
    <location>
        <begin position="1"/>
        <end position="30"/>
    </location>
</feature>
<sequence length="638" mass="71827">MVAQQPHSPSEETASAPLSMSFRSGGAQAQPTPPPEVARAYPDGGGVIKLVGDQSFYHGSTHWADVLEEVQALKSTWDQVQSDELMPSVDESNVPDGPSLLYGLASPIELSELLASVPSKPAVDKMLQIFFNFVDPTVPTLHVLHKPTFMRQYEEHWIDPSKSSLMWIGLLFSILNLVMTGHGLLENELPEYKGMTVSLAELYRQRTAQCLMMADISKCLPYTVETLIFNMIAEYSRPNDNQRRVWMMTAVAIRAALQMGYHRQDTMVPVQGERLTFDRDPSNFPNISPLQGEMRRRTWSFLQELDSLTSFVVGLPSMIDSLGSDTAEARNVHDWELSEDMVELPPSRPPEERTAVGFLIAKSRVLKGLSGVVKSLGSCGHDAYDSVLALDRHLETIYNQIPSWIRLPDLKDVVKDSSVELAGRIKLEFYHHQGICALHRRFIGHNRSQEAFEPSRRRSLISAQALLSLQEFLYEESKIRGTYRSPLWYRISYANNDFILPATIIFLELHRRKESHAEGSQELWIMSGNDLELLRALQTSQSIWEAATEHSPQASRMCRILAYMVNSFSITARPLDTALQSISLSVSHTGLRSPSISQSPGIGLDSDIDWTAWTEFVERPAFEDAYLSVPINDDWSML</sequence>
<evidence type="ECO:0000256" key="2">
    <source>
        <dbReference type="ARBA" id="ARBA00023242"/>
    </source>
</evidence>
<dbReference type="GO" id="GO:0005634">
    <property type="term" value="C:nucleus"/>
    <property type="evidence" value="ECO:0007669"/>
    <property type="project" value="UniProtKB-SubCell"/>
</dbReference>
<evidence type="ECO:0000256" key="3">
    <source>
        <dbReference type="SAM" id="MobiDB-lite"/>
    </source>
</evidence>
<dbReference type="OrthoDB" id="762982at2759"/>
<dbReference type="PANTHER" id="PTHR31001">
    <property type="entry name" value="UNCHARACTERIZED TRANSCRIPTIONAL REGULATORY PROTEIN"/>
    <property type="match status" value="1"/>
</dbReference>
<dbReference type="PANTHER" id="PTHR31001:SF49">
    <property type="entry name" value="ZN(II)2CYS6 TRANSCRIPTION FACTOR (EUROFUNG)"/>
    <property type="match status" value="1"/>
</dbReference>
<accession>A0A3D8RID5</accession>
<dbReference type="SMART" id="SM00906">
    <property type="entry name" value="Fungal_trans"/>
    <property type="match status" value="1"/>
</dbReference>